<proteinExistence type="predicted"/>
<dbReference type="EMBL" id="JAPEIS010000001">
    <property type="protein sequence ID" value="KAJ8071307.1"/>
    <property type="molecule type" value="Genomic_DNA"/>
</dbReference>
<dbReference type="Proteomes" id="UP001152300">
    <property type="component" value="Unassembled WGS sequence"/>
</dbReference>
<evidence type="ECO:0000313" key="2">
    <source>
        <dbReference type="EMBL" id="KAJ8071307.1"/>
    </source>
</evidence>
<evidence type="ECO:0000313" key="3">
    <source>
        <dbReference type="Proteomes" id="UP001152300"/>
    </source>
</evidence>
<organism evidence="2 3">
    <name type="scientific">Sclerotinia nivalis</name>
    <dbReference type="NCBI Taxonomy" id="352851"/>
    <lineage>
        <taxon>Eukaryota</taxon>
        <taxon>Fungi</taxon>
        <taxon>Dikarya</taxon>
        <taxon>Ascomycota</taxon>
        <taxon>Pezizomycotina</taxon>
        <taxon>Leotiomycetes</taxon>
        <taxon>Helotiales</taxon>
        <taxon>Sclerotiniaceae</taxon>
        <taxon>Sclerotinia</taxon>
    </lineage>
</organism>
<keyword evidence="3" id="KW-1185">Reference proteome</keyword>
<sequence>MESTKPETSTNIRETIRERMKRKIAVAKQAALQKQSLQLHTASSQQFEQENFTPLTNGSLKVPQLEDGKELHNTEIGNKKLLSDALRTQNRESSLKLER</sequence>
<evidence type="ECO:0000256" key="1">
    <source>
        <dbReference type="SAM" id="MobiDB-lite"/>
    </source>
</evidence>
<gene>
    <name evidence="2" type="ORF">OCU04_001642</name>
</gene>
<accession>A0A9X0AYI7</accession>
<protein>
    <submittedName>
        <fullName evidence="2">Uncharacterized protein</fullName>
    </submittedName>
</protein>
<feature type="region of interest" description="Disordered" evidence="1">
    <location>
        <begin position="40"/>
        <end position="60"/>
    </location>
</feature>
<name>A0A9X0AYI7_9HELO</name>
<feature type="compositionally biased region" description="Polar residues" evidence="1">
    <location>
        <begin position="40"/>
        <end position="59"/>
    </location>
</feature>
<reference evidence="2" key="1">
    <citation type="submission" date="2022-11" db="EMBL/GenBank/DDBJ databases">
        <title>Genome Resource of Sclerotinia nivalis Strain SnTB1, a Plant Pathogen Isolated from American Ginseng.</title>
        <authorList>
            <person name="Fan S."/>
        </authorList>
    </citation>
    <scope>NUCLEOTIDE SEQUENCE</scope>
    <source>
        <strain evidence="2">SnTB1</strain>
    </source>
</reference>
<dbReference type="AlphaFoldDB" id="A0A9X0AYI7"/>
<comment type="caution">
    <text evidence="2">The sequence shown here is derived from an EMBL/GenBank/DDBJ whole genome shotgun (WGS) entry which is preliminary data.</text>
</comment>